<dbReference type="EMBL" id="KQ245704">
    <property type="protein sequence ID" value="KNC73367.1"/>
    <property type="molecule type" value="Genomic_DNA"/>
</dbReference>
<dbReference type="OrthoDB" id="3256376at2759"/>
<keyword evidence="2" id="KW-0808">Transferase</keyword>
<dbReference type="PRINTS" id="PR00109">
    <property type="entry name" value="TYRKINASE"/>
</dbReference>
<gene>
    <name evidence="2" type="ORF">SARC_14073</name>
</gene>
<dbReference type="eggNOG" id="KOG1025">
    <property type="taxonomic scope" value="Eukaryota"/>
</dbReference>
<dbReference type="GO" id="GO:0004714">
    <property type="term" value="F:transmembrane receptor protein tyrosine kinase activity"/>
    <property type="evidence" value="ECO:0007669"/>
    <property type="project" value="TreeGrafter"/>
</dbReference>
<dbReference type="PROSITE" id="PS00109">
    <property type="entry name" value="PROTEIN_KINASE_TYR"/>
    <property type="match status" value="1"/>
</dbReference>
<dbReference type="PANTHER" id="PTHR24416">
    <property type="entry name" value="TYROSINE-PROTEIN KINASE RECEPTOR"/>
    <property type="match status" value="1"/>
</dbReference>
<organism evidence="2 3">
    <name type="scientific">Sphaeroforma arctica JP610</name>
    <dbReference type="NCBI Taxonomy" id="667725"/>
    <lineage>
        <taxon>Eukaryota</taxon>
        <taxon>Ichthyosporea</taxon>
        <taxon>Ichthyophonida</taxon>
        <taxon>Sphaeroforma</taxon>
    </lineage>
</organism>
<dbReference type="GeneID" id="25914577"/>
<dbReference type="AlphaFoldDB" id="A0A0L0F9G6"/>
<dbReference type="PANTHER" id="PTHR24416:SF600">
    <property type="entry name" value="PDGF- AND VEGF-RECEPTOR RELATED, ISOFORM J"/>
    <property type="match status" value="1"/>
</dbReference>
<evidence type="ECO:0000259" key="1">
    <source>
        <dbReference type="PROSITE" id="PS50011"/>
    </source>
</evidence>
<protein>
    <submittedName>
        <fullName evidence="2">TK protein kinase</fullName>
    </submittedName>
</protein>
<dbReference type="GO" id="GO:0005524">
    <property type="term" value="F:ATP binding"/>
    <property type="evidence" value="ECO:0007669"/>
    <property type="project" value="InterPro"/>
</dbReference>
<proteinExistence type="predicted"/>
<feature type="non-terminal residue" evidence="2">
    <location>
        <position position="188"/>
    </location>
</feature>
<dbReference type="InterPro" id="IPR050122">
    <property type="entry name" value="RTK"/>
</dbReference>
<dbReference type="Gene3D" id="1.10.510.10">
    <property type="entry name" value="Transferase(Phosphotransferase) domain 1"/>
    <property type="match status" value="1"/>
</dbReference>
<dbReference type="InterPro" id="IPR001245">
    <property type="entry name" value="Ser-Thr/Tyr_kinase_cat_dom"/>
</dbReference>
<keyword evidence="3" id="KW-1185">Reference proteome</keyword>
<dbReference type="GO" id="GO:0005886">
    <property type="term" value="C:plasma membrane"/>
    <property type="evidence" value="ECO:0007669"/>
    <property type="project" value="TreeGrafter"/>
</dbReference>
<dbReference type="InterPro" id="IPR011009">
    <property type="entry name" value="Kinase-like_dom_sf"/>
</dbReference>
<dbReference type="Pfam" id="PF07714">
    <property type="entry name" value="PK_Tyr_Ser-Thr"/>
    <property type="match status" value="1"/>
</dbReference>
<accession>A0A0L0F9G6</accession>
<reference evidence="2 3" key="1">
    <citation type="submission" date="2011-02" db="EMBL/GenBank/DDBJ databases">
        <title>The Genome Sequence of Sphaeroforma arctica JP610.</title>
        <authorList>
            <consortium name="The Broad Institute Genome Sequencing Platform"/>
            <person name="Russ C."/>
            <person name="Cuomo C."/>
            <person name="Young S.K."/>
            <person name="Zeng Q."/>
            <person name="Gargeya S."/>
            <person name="Alvarado L."/>
            <person name="Berlin A."/>
            <person name="Chapman S.B."/>
            <person name="Chen Z."/>
            <person name="Freedman E."/>
            <person name="Gellesch M."/>
            <person name="Goldberg J."/>
            <person name="Griggs A."/>
            <person name="Gujja S."/>
            <person name="Heilman E."/>
            <person name="Heiman D."/>
            <person name="Howarth C."/>
            <person name="Mehta T."/>
            <person name="Neiman D."/>
            <person name="Pearson M."/>
            <person name="Roberts A."/>
            <person name="Saif S."/>
            <person name="Shea T."/>
            <person name="Shenoy N."/>
            <person name="Sisk P."/>
            <person name="Stolte C."/>
            <person name="Sykes S."/>
            <person name="White J."/>
            <person name="Yandava C."/>
            <person name="Burger G."/>
            <person name="Gray M.W."/>
            <person name="Holland P.W.H."/>
            <person name="King N."/>
            <person name="Lang F.B.F."/>
            <person name="Roger A.J."/>
            <person name="Ruiz-Trillo I."/>
            <person name="Haas B."/>
            <person name="Nusbaum C."/>
            <person name="Birren B."/>
        </authorList>
    </citation>
    <scope>NUCLEOTIDE SEQUENCE [LARGE SCALE GENOMIC DNA]</scope>
    <source>
        <strain evidence="2 3">JP610</strain>
    </source>
</reference>
<dbReference type="InterPro" id="IPR000719">
    <property type="entry name" value="Prot_kinase_dom"/>
</dbReference>
<dbReference type="GO" id="GO:0007169">
    <property type="term" value="P:cell surface receptor protein tyrosine kinase signaling pathway"/>
    <property type="evidence" value="ECO:0007669"/>
    <property type="project" value="TreeGrafter"/>
</dbReference>
<evidence type="ECO:0000313" key="3">
    <source>
        <dbReference type="Proteomes" id="UP000054560"/>
    </source>
</evidence>
<dbReference type="Proteomes" id="UP000054560">
    <property type="component" value="Unassembled WGS sequence"/>
</dbReference>
<dbReference type="InterPro" id="IPR008266">
    <property type="entry name" value="Tyr_kinase_AS"/>
</dbReference>
<sequence>MCAIKKMRSSGIAGDAQEFLNEAQLLRSLNHLNICKMLAVCDHNNALFLLMEHCDEGDLHNYMIKNPHKMTLTAKSWFSKEIAKGMEYLAANKIVHRDVAARNILLSSASTAQGKNNQLPKPKISDFGLARRTTSEHTYVKQSHDGVLPIRWMARETVLSRVYTEKSDVWSYGVTLWEIFTLGQVPYS</sequence>
<dbReference type="SUPFAM" id="SSF56112">
    <property type="entry name" value="Protein kinase-like (PK-like)"/>
    <property type="match status" value="1"/>
</dbReference>
<feature type="domain" description="Protein kinase" evidence="1">
    <location>
        <begin position="1"/>
        <end position="188"/>
    </location>
</feature>
<dbReference type="PROSITE" id="PS50011">
    <property type="entry name" value="PROTEIN_KINASE_DOM"/>
    <property type="match status" value="1"/>
</dbReference>
<dbReference type="RefSeq" id="XP_014147269.1">
    <property type="nucleotide sequence ID" value="XM_014291794.1"/>
</dbReference>
<dbReference type="SMART" id="SM00219">
    <property type="entry name" value="TyrKc"/>
    <property type="match status" value="1"/>
</dbReference>
<keyword evidence="2" id="KW-0418">Kinase</keyword>
<evidence type="ECO:0000313" key="2">
    <source>
        <dbReference type="EMBL" id="KNC73367.1"/>
    </source>
</evidence>
<dbReference type="STRING" id="667725.A0A0L0F9G6"/>
<dbReference type="GO" id="GO:0043235">
    <property type="term" value="C:receptor complex"/>
    <property type="evidence" value="ECO:0007669"/>
    <property type="project" value="TreeGrafter"/>
</dbReference>
<name>A0A0L0F9G6_9EUKA</name>
<dbReference type="InterPro" id="IPR020635">
    <property type="entry name" value="Tyr_kinase_cat_dom"/>
</dbReference>